<dbReference type="Pfam" id="PF00595">
    <property type="entry name" value="PDZ"/>
    <property type="match status" value="1"/>
</dbReference>
<dbReference type="InterPro" id="IPR015212">
    <property type="entry name" value="RGS-like_dom"/>
</dbReference>
<dbReference type="SMART" id="SM00109">
    <property type="entry name" value="C1"/>
    <property type="match status" value="1"/>
</dbReference>
<dbReference type="CDD" id="cd08756">
    <property type="entry name" value="RGS_GEF_like"/>
    <property type="match status" value="1"/>
</dbReference>
<dbReference type="InterPro" id="IPR057724">
    <property type="entry name" value="TCTN1-3_N"/>
</dbReference>
<gene>
    <name evidence="21" type="ORF">WH47_06980</name>
</gene>
<keyword evidence="6" id="KW-0344">Guanine-nucleotide releasing factor</keyword>
<evidence type="ECO:0000313" key="22">
    <source>
        <dbReference type="Proteomes" id="UP000053825"/>
    </source>
</evidence>
<dbReference type="PROSITE" id="PS50132">
    <property type="entry name" value="RGS"/>
    <property type="match status" value="1"/>
</dbReference>
<evidence type="ECO:0000313" key="21">
    <source>
        <dbReference type="EMBL" id="KOC70282.1"/>
    </source>
</evidence>
<dbReference type="GO" id="GO:0005085">
    <property type="term" value="F:guanyl-nucleotide exchange factor activity"/>
    <property type="evidence" value="ECO:0007669"/>
    <property type="project" value="UniProtKB-KW"/>
</dbReference>
<evidence type="ECO:0000256" key="6">
    <source>
        <dbReference type="ARBA" id="ARBA00022658"/>
    </source>
</evidence>
<feature type="domain" description="RGS" evidence="20">
    <location>
        <begin position="1235"/>
        <end position="1328"/>
    </location>
</feature>
<proteinExistence type="predicted"/>
<feature type="coiled-coil region" evidence="14">
    <location>
        <begin position="2510"/>
        <end position="2551"/>
    </location>
</feature>
<keyword evidence="13" id="KW-0966">Cell projection</keyword>
<dbReference type="EMBL" id="KQ414591">
    <property type="protein sequence ID" value="KOC70282.1"/>
    <property type="molecule type" value="Genomic_DNA"/>
</dbReference>
<feature type="region of interest" description="Disordered" evidence="15">
    <location>
        <begin position="1734"/>
        <end position="1896"/>
    </location>
</feature>
<comment type="subcellular location">
    <subcellularLocation>
        <location evidence="1">Cytoplasm</location>
        <location evidence="1">Cytoskeleton</location>
        <location evidence="1">Cilium basal body</location>
    </subcellularLocation>
    <subcellularLocation>
        <location evidence="2">Membrane</location>
    </subcellularLocation>
</comment>
<feature type="domain" description="DH" evidence="17">
    <location>
        <begin position="1911"/>
        <end position="2101"/>
    </location>
</feature>
<dbReference type="Pfam" id="PF07162">
    <property type="entry name" value="B9-C2"/>
    <property type="match status" value="1"/>
</dbReference>
<dbReference type="InterPro" id="IPR011993">
    <property type="entry name" value="PH-like_dom_sf"/>
</dbReference>
<feature type="compositionally biased region" description="Basic residues" evidence="15">
    <location>
        <begin position="1805"/>
        <end position="1816"/>
    </location>
</feature>
<dbReference type="Gene3D" id="1.20.900.10">
    <property type="entry name" value="Dbl homology (DH) domain"/>
    <property type="match status" value="1"/>
</dbReference>
<dbReference type="PROSITE" id="PS50081">
    <property type="entry name" value="ZF_DAG_PE_2"/>
    <property type="match status" value="1"/>
</dbReference>
<keyword evidence="5" id="KW-0597">Phosphoprotein</keyword>
<evidence type="ECO:0000259" key="17">
    <source>
        <dbReference type="PROSITE" id="PS50010"/>
    </source>
</evidence>
<evidence type="ECO:0000256" key="15">
    <source>
        <dbReference type="SAM" id="MobiDB-lite"/>
    </source>
</evidence>
<dbReference type="GO" id="GO:0030030">
    <property type="term" value="P:cell projection organization"/>
    <property type="evidence" value="ECO:0007669"/>
    <property type="project" value="UniProtKB-KW"/>
</dbReference>
<dbReference type="Pfam" id="PF09128">
    <property type="entry name" value="RGS-like"/>
    <property type="match status" value="1"/>
</dbReference>
<dbReference type="Gene3D" id="3.30.60.20">
    <property type="match status" value="1"/>
</dbReference>
<dbReference type="GO" id="GO:0005929">
    <property type="term" value="C:cilium"/>
    <property type="evidence" value="ECO:0007669"/>
    <property type="project" value="UniProtKB-ARBA"/>
</dbReference>
<feature type="compositionally biased region" description="Polar residues" evidence="15">
    <location>
        <begin position="2311"/>
        <end position="2322"/>
    </location>
</feature>
<evidence type="ECO:0000256" key="12">
    <source>
        <dbReference type="ARBA" id="ARBA00023212"/>
    </source>
</evidence>
<reference evidence="21 22" key="1">
    <citation type="submission" date="2015-07" db="EMBL/GenBank/DDBJ databases">
        <title>The genome of Habropoda laboriosa.</title>
        <authorList>
            <person name="Pan H."/>
            <person name="Kapheim K."/>
        </authorList>
    </citation>
    <scope>NUCLEOTIDE SEQUENCE [LARGE SCALE GENOMIC DNA]</scope>
    <source>
        <strain evidence="21">0110345459</strain>
    </source>
</reference>
<dbReference type="InterPro" id="IPR041020">
    <property type="entry name" value="PH_16"/>
</dbReference>
<dbReference type="InterPro" id="IPR010796">
    <property type="entry name" value="C2_B9-type_dom"/>
</dbReference>
<dbReference type="GO" id="GO:0016020">
    <property type="term" value="C:membrane"/>
    <property type="evidence" value="ECO:0007669"/>
    <property type="project" value="UniProtKB-SubCell"/>
</dbReference>
<feature type="compositionally biased region" description="Basic and acidic residues" evidence="15">
    <location>
        <begin position="2285"/>
        <end position="2309"/>
    </location>
</feature>
<dbReference type="PROSITE" id="PS51381">
    <property type="entry name" value="C2_B9"/>
    <property type="match status" value="1"/>
</dbReference>
<evidence type="ECO:0000259" key="16">
    <source>
        <dbReference type="PROSITE" id="PS50003"/>
    </source>
</evidence>
<dbReference type="Pfam" id="PF00621">
    <property type="entry name" value="RhoGEF"/>
    <property type="match status" value="1"/>
</dbReference>
<dbReference type="GO" id="GO:0046872">
    <property type="term" value="F:metal ion binding"/>
    <property type="evidence" value="ECO:0007669"/>
    <property type="project" value="UniProtKB-KW"/>
</dbReference>
<feature type="region of interest" description="Disordered" evidence="15">
    <location>
        <begin position="1089"/>
        <end position="1136"/>
    </location>
</feature>
<feature type="region of interest" description="Disordered" evidence="15">
    <location>
        <begin position="2255"/>
        <end position="2328"/>
    </location>
</feature>
<evidence type="ECO:0000256" key="5">
    <source>
        <dbReference type="ARBA" id="ARBA00022553"/>
    </source>
</evidence>
<feature type="compositionally biased region" description="Polar residues" evidence="15">
    <location>
        <begin position="1782"/>
        <end position="1799"/>
    </location>
</feature>
<dbReference type="CDD" id="cd13329">
    <property type="entry name" value="PH_RhoGEF"/>
    <property type="match status" value="1"/>
</dbReference>
<dbReference type="InterPro" id="IPR001478">
    <property type="entry name" value="PDZ"/>
</dbReference>
<evidence type="ECO:0000256" key="11">
    <source>
        <dbReference type="ARBA" id="ARBA00023136"/>
    </source>
</evidence>
<dbReference type="SUPFAM" id="SSF48065">
    <property type="entry name" value="DBL homology domain (DH-domain)"/>
    <property type="match status" value="1"/>
</dbReference>
<feature type="domain" description="Phorbol-ester/DAG-type" evidence="18">
    <location>
        <begin position="1455"/>
        <end position="1505"/>
    </location>
</feature>
<keyword evidence="11" id="KW-0472">Membrane</keyword>
<evidence type="ECO:0000256" key="13">
    <source>
        <dbReference type="ARBA" id="ARBA00023273"/>
    </source>
</evidence>
<dbReference type="Gene3D" id="2.30.42.10">
    <property type="match status" value="1"/>
</dbReference>
<evidence type="ECO:0000256" key="8">
    <source>
        <dbReference type="ARBA" id="ARBA00022794"/>
    </source>
</evidence>
<evidence type="ECO:0000259" key="20">
    <source>
        <dbReference type="PROSITE" id="PS50132"/>
    </source>
</evidence>
<dbReference type="Gene3D" id="1.10.167.10">
    <property type="entry name" value="Regulator of G-protein Signalling 4, domain 2"/>
    <property type="match status" value="1"/>
</dbReference>
<evidence type="ECO:0000256" key="2">
    <source>
        <dbReference type="ARBA" id="ARBA00004370"/>
    </source>
</evidence>
<dbReference type="InterPro" id="IPR000219">
    <property type="entry name" value="DH_dom"/>
</dbReference>
<dbReference type="Gene3D" id="2.30.29.30">
    <property type="entry name" value="Pleckstrin-homology domain (PH domain)/Phosphotyrosine-binding domain (PTB)"/>
    <property type="match status" value="1"/>
</dbReference>
<dbReference type="GO" id="GO:0007186">
    <property type="term" value="P:G protein-coupled receptor signaling pathway"/>
    <property type="evidence" value="ECO:0007669"/>
    <property type="project" value="TreeGrafter"/>
</dbReference>
<dbReference type="PROSITE" id="PS50106">
    <property type="entry name" value="PDZ"/>
    <property type="match status" value="1"/>
</dbReference>
<feature type="region of interest" description="Disordered" evidence="15">
    <location>
        <begin position="1165"/>
        <end position="1188"/>
    </location>
</feature>
<dbReference type="InterPro" id="IPR036305">
    <property type="entry name" value="RGS_sf"/>
</dbReference>
<dbReference type="InterPro" id="IPR035899">
    <property type="entry name" value="DBL_dom_sf"/>
</dbReference>
<dbReference type="SMART" id="SM00233">
    <property type="entry name" value="PH"/>
    <property type="match status" value="1"/>
</dbReference>
<protein>
    <submittedName>
        <fullName evidence="21">Rho guanine nucleotide exchange factor 12</fullName>
    </submittedName>
</protein>
<evidence type="ECO:0000256" key="1">
    <source>
        <dbReference type="ARBA" id="ARBA00004120"/>
    </source>
</evidence>
<dbReference type="SUPFAM" id="SSF48097">
    <property type="entry name" value="Regulator of G-protein signaling, RGS"/>
    <property type="match status" value="1"/>
</dbReference>
<feature type="compositionally biased region" description="Basic and acidic residues" evidence="15">
    <location>
        <begin position="1765"/>
        <end position="1779"/>
    </location>
</feature>
<keyword evidence="8" id="KW-0970">Cilium biogenesis/degradation</keyword>
<dbReference type="SUPFAM" id="SSF50156">
    <property type="entry name" value="PDZ domain-like"/>
    <property type="match status" value="1"/>
</dbReference>
<dbReference type="PROSITE" id="PS50010">
    <property type="entry name" value="DH_2"/>
    <property type="match status" value="1"/>
</dbReference>
<feature type="compositionally biased region" description="Polar residues" evidence="15">
    <location>
        <begin position="1096"/>
        <end position="1135"/>
    </location>
</feature>
<evidence type="ECO:0000256" key="4">
    <source>
        <dbReference type="ARBA" id="ARBA00022490"/>
    </source>
</evidence>
<dbReference type="SUPFAM" id="SSF57889">
    <property type="entry name" value="Cysteine-rich domain"/>
    <property type="match status" value="1"/>
</dbReference>
<dbReference type="CDD" id="cd00160">
    <property type="entry name" value="RhoGEF"/>
    <property type="match status" value="1"/>
</dbReference>
<evidence type="ECO:0000256" key="10">
    <source>
        <dbReference type="ARBA" id="ARBA00023054"/>
    </source>
</evidence>
<dbReference type="InterPro" id="IPR002219">
    <property type="entry name" value="PKC_DAG/PE"/>
</dbReference>
<feature type="compositionally biased region" description="Low complexity" evidence="15">
    <location>
        <begin position="1840"/>
        <end position="1863"/>
    </location>
</feature>
<dbReference type="Pfam" id="PF17838">
    <property type="entry name" value="PH_16"/>
    <property type="match status" value="1"/>
</dbReference>
<dbReference type="InterPro" id="IPR036034">
    <property type="entry name" value="PDZ_sf"/>
</dbReference>
<feature type="compositionally biased region" description="Basic and acidic residues" evidence="15">
    <location>
        <begin position="2575"/>
        <end position="2610"/>
    </location>
</feature>
<dbReference type="GO" id="GO:0005096">
    <property type="term" value="F:GTPase activator activity"/>
    <property type="evidence" value="ECO:0007669"/>
    <property type="project" value="UniProtKB-KW"/>
</dbReference>
<organism evidence="21 22">
    <name type="scientific">Habropoda laboriosa</name>
    <dbReference type="NCBI Taxonomy" id="597456"/>
    <lineage>
        <taxon>Eukaryota</taxon>
        <taxon>Metazoa</taxon>
        <taxon>Ecdysozoa</taxon>
        <taxon>Arthropoda</taxon>
        <taxon>Hexapoda</taxon>
        <taxon>Insecta</taxon>
        <taxon>Pterygota</taxon>
        <taxon>Neoptera</taxon>
        <taxon>Endopterygota</taxon>
        <taxon>Hymenoptera</taxon>
        <taxon>Apocrita</taxon>
        <taxon>Aculeata</taxon>
        <taxon>Apoidea</taxon>
        <taxon>Anthophila</taxon>
        <taxon>Apidae</taxon>
        <taxon>Habropoda</taxon>
    </lineage>
</organism>
<feature type="region of interest" description="Disordered" evidence="15">
    <location>
        <begin position="1036"/>
        <end position="1072"/>
    </location>
</feature>
<dbReference type="GO" id="GO:0001664">
    <property type="term" value="F:G protein-coupled receptor binding"/>
    <property type="evidence" value="ECO:0007669"/>
    <property type="project" value="TreeGrafter"/>
</dbReference>
<feature type="compositionally biased region" description="Polar residues" evidence="15">
    <location>
        <begin position="1869"/>
        <end position="1878"/>
    </location>
</feature>
<feature type="domain" description="PH" evidence="16">
    <location>
        <begin position="2143"/>
        <end position="2254"/>
    </location>
</feature>
<evidence type="ECO:0000259" key="19">
    <source>
        <dbReference type="PROSITE" id="PS50106"/>
    </source>
</evidence>
<keyword evidence="9" id="KW-0862">Zinc</keyword>
<dbReference type="InterPro" id="IPR044926">
    <property type="entry name" value="RGS_subdomain_2"/>
</dbReference>
<dbReference type="Pfam" id="PF25752">
    <property type="entry name" value="DUF1619_N"/>
    <property type="match status" value="1"/>
</dbReference>
<dbReference type="InterPro" id="IPR001849">
    <property type="entry name" value="PH_domain"/>
</dbReference>
<keyword evidence="3" id="KW-0343">GTPase activation</keyword>
<evidence type="ECO:0000259" key="18">
    <source>
        <dbReference type="PROSITE" id="PS50081"/>
    </source>
</evidence>
<keyword evidence="12" id="KW-0206">Cytoskeleton</keyword>
<feature type="domain" description="PDZ" evidence="19">
    <location>
        <begin position="801"/>
        <end position="866"/>
    </location>
</feature>
<dbReference type="STRING" id="597456.A0A0L7RH29"/>
<dbReference type="SMART" id="SM00228">
    <property type="entry name" value="PDZ"/>
    <property type="match status" value="1"/>
</dbReference>
<keyword evidence="22" id="KW-1185">Reference proteome</keyword>
<dbReference type="InterPro" id="IPR016137">
    <property type="entry name" value="RGS"/>
</dbReference>
<feature type="region of interest" description="Disordered" evidence="15">
    <location>
        <begin position="928"/>
        <end position="949"/>
    </location>
</feature>
<evidence type="ECO:0000256" key="3">
    <source>
        <dbReference type="ARBA" id="ARBA00022468"/>
    </source>
</evidence>
<evidence type="ECO:0000256" key="14">
    <source>
        <dbReference type="SAM" id="Coils"/>
    </source>
</evidence>
<feature type="coiled-coil region" evidence="14">
    <location>
        <begin position="990"/>
        <end position="1017"/>
    </location>
</feature>
<dbReference type="OrthoDB" id="2272012at2759"/>
<evidence type="ECO:0000256" key="7">
    <source>
        <dbReference type="ARBA" id="ARBA00022723"/>
    </source>
</evidence>
<feature type="compositionally biased region" description="Pro residues" evidence="15">
    <location>
        <begin position="1171"/>
        <end position="1180"/>
    </location>
</feature>
<keyword evidence="7" id="KW-0479">Metal-binding</keyword>
<evidence type="ECO:0000256" key="9">
    <source>
        <dbReference type="ARBA" id="ARBA00022833"/>
    </source>
</evidence>
<keyword evidence="4" id="KW-0963">Cytoplasm</keyword>
<dbReference type="PROSITE" id="PS00479">
    <property type="entry name" value="ZF_DAG_PE_1"/>
    <property type="match status" value="1"/>
</dbReference>
<feature type="region of interest" description="Disordered" evidence="15">
    <location>
        <begin position="2561"/>
        <end position="2619"/>
    </location>
</feature>
<dbReference type="Proteomes" id="UP000053825">
    <property type="component" value="Unassembled WGS sequence"/>
</dbReference>
<dbReference type="InterPro" id="IPR046349">
    <property type="entry name" value="C1-like_sf"/>
</dbReference>
<keyword evidence="10 14" id="KW-0175">Coiled coil</keyword>
<dbReference type="PANTHER" id="PTHR45872">
    <property type="entry name" value="RHO GUANINE NUCLEOTIDE EXCHANGE FACTOR 2, ISOFORM D"/>
    <property type="match status" value="1"/>
</dbReference>
<dbReference type="SMART" id="SM00325">
    <property type="entry name" value="RhoGEF"/>
    <property type="match status" value="1"/>
</dbReference>
<dbReference type="PANTHER" id="PTHR45872:SF2">
    <property type="entry name" value="RHO GUANINE NUCLEOTIDE EXCHANGE FACTOR 2, ISOFORM D"/>
    <property type="match status" value="1"/>
</dbReference>
<sequence length="2619" mass="292952">MAELHIIGRISSAKDFKQPRILCKWSFHAGNGWKVLNGCEEGQTQESCDLYTDEPVWDHPIDLHYTTQTLQNSPKLLLQTFCRDTHGRILFGSYGICNIPLSPGLHCIECHTWKPIGNWKDRLRDKFLGVTLQLKSPSALVNSLDRFQLLTESMDIFTCANETDCDELIEEDTLEEASSTVAENIYDTISTSTSSSTYPTQTPKSQIIPTTQTSQKIKYNNEIRNYNIHKMHSDVCKCDLTVSSCDINCCCDQDCNDFHLTVFSHCENHQAELFDKRYCYNKNFIQRNNTPFILEKLANNLFCILYDNLPPTYSVNNELNIKSEKDLREAVNPNRLKWKWKDQLHVPEYNISSPYQDDDIMWIVHNNCIQPFEILQSGFTELCSFKKTLKYLREWKDKCLQTELSNTNKYLFPRAFNNFSIIASTHLLNETYIEVLDQICPRNVCLTLTSYYCKQSWKTCNNSTLLGSCFNGTCYNIVTGVKYLIVHNGSMGINSVNVYFIISNVSHHFYQQFEVTYEWVELDKQKSFFLSGNPGYIVGKPLIIGTLKINKTNNMETRYINFNRTNSFLTLPIATRSGECNDIDRYTLAFGEDVKLKCSVSVHTNNFSTTSCMELQNLTMHFLMQDSLFNVTQTDQYNIYISKTGNFSSNNTADWVQILLNRIPQSVIIGQVVNGRLSCSGLITSIHLNILYSTLAKLETLTNHNVLGIGITFTAEYNTSWSKCLTENCTNILKTDVVSYVTFHDISKPSKSYSRVAAGTEVRGGQAEIEEGMNGTAALRRCAGGGGSAAGDGTIESVRVDIHVVKDNAGYGMKVSGDNPVYVQSVKEGGAAEKAGLHAGDKIIRVNGVDVRQSTHTDVVQLIKSSTHVALTVQKKPVATSSAATTSTGLQVGLAGGQYQRPVSLSAGTTMVSPSQPATSLHRASTAPAAGAPCNARITGPQPVDHEKKRQLETQRVHTFQLMLEKEQSYVDKLRSELAKASTGSGNVNVVALQAELAGAERRVRTLHEQLAAITTNEQLCSLVTNTSCSPGYYSPLSSGDVPPPLPSRKSLSMQSLSPPPLPPRPPPTTNTHNVAQLELERHLLTHLTPSTTSHGIPNSLSQGANLGSSNSLNKHQRTKSSPEQLGTTTISPSDASRRLIASESMNDLSPPRHVRHSDIDIDELTHITPPGTPPPPYPVASPGNDTSSSTINDMILNESIPGLLTLQQPIMSMEDDDMSDQEVGQLEDHGPFKSLSRLWGHHAHLAVFINYVLSNSDPSSLLFYLVTDLYKEGNAKEMRKWAYEIHSSFLVPGAPLRLHNVDENVAHEIDDVLLKESDKEEILRKIFWKARTRAKEELNEQLADFQQKRTAGLGTLFGPSDAQLDESASDKARETKIIETYLLPKMEPYLEDIEKEQVDLRQFTTAAGLATILTKIFQVRPVSLDRVPTFVAKDKSNLKARLLTGKTRKMTIRGHHFVAHQYFTITYCNHCQLIIGGIGPQGYLCSDCSLSVHRQCVRVVEENCPGPLVRKERGNDRISKLMERIRPERKPPSSHHHHHSQNHMLHIDKIKRSEEDTGALTDGENDVEHRGVHMVEVQQLRDPLEGEPDCNPYPTATNPSPLIAGFASFRFSSERCRNRLNRKLKGDGSAVVLEKVSKDKVAKKTKLKTIKQRTVVPHMSKGSLAGKVWETFVAVRKTREPSDIIETALIVGLDRLNVSTCCENLNDSAFYDETDSSNKIDDISAKEISVVEKETGEHRGGGQAGNARSSSERGRISAYSGVSDHADSMDNPSSREDISEMVQQNISSKPKTSNINRSESYKERIHHKRQLREKRKTSDPNLSKTKAGFSDCEPAGTFPGNSAGSSSNSSLSTRSLDSPSTSLEQVHPATSATNTSTSWDSDVDVEPDPPDWSQGVAEDVLSRLSNAEKKRQEVINELFHTERSHVRALRVLSHVFHKPLLESQVLPLDQIQLLFSNLDEMVTIHSRFNQTMKRKKKETPCVGDVGDLLLEMFDGENGETFERAASTYCAKQQVALDALRDRRRKDPKLNSFLNEIEANPLCRRLQLKDHILTGMLRLTKYPLLFENLAKYTPESNEKERTAVLRSLDRSKEILSCVNQAVREAEDYQRLAEIQRTIDRSAFEKFDHPTVQEFKNLDITKRKLIYEGPLQWRRTEQNRAKPVDLHVVLLDDTILLLHRQDEKYLLKFINMNQANSVLSPIVKVSTVLVRHNAVDKNSLYLVNTSQNGAQIYDLVAASPAERKLWCKHISEAAEAYKARDKQGRRPTPPTTLPEEPGPMIEDPSSTEHDNIPDKTDQEQEQESEPKEPVQDTSVEQEGETPNTPGPDITRTEQVILQQQQPNTSEPPTTGTGEPLRLVTCTQASLIDPLEVHVEVPPVHVAEPVLTPIECLRRKDEIIKQALIEKQLLVADILNIPKEDFEHVADMASEPSSMEKEPAELILAAISQANQLVGMLNSALNVSETETVLASRGASALTTPSSCEATGCPSPRMHLHPQQPAISIASLQPVCHSLTSQLSQLLEIIKEREEERETLRKELRRSRERLHALDADIQRREFSETCTTSIQTQTEPGEILNKDSSIDDPIRDEFVDARGESETNEELEHTEHETETDVMGDSVG</sequence>
<dbReference type="PROSITE" id="PS50003">
    <property type="entry name" value="PH_DOMAIN"/>
    <property type="match status" value="1"/>
</dbReference>
<feature type="compositionally biased region" description="Pro residues" evidence="15">
    <location>
        <begin position="1058"/>
        <end position="1069"/>
    </location>
</feature>
<dbReference type="SUPFAM" id="SSF50729">
    <property type="entry name" value="PH domain-like"/>
    <property type="match status" value="1"/>
</dbReference>
<dbReference type="GO" id="GO:0005737">
    <property type="term" value="C:cytoplasm"/>
    <property type="evidence" value="ECO:0007669"/>
    <property type="project" value="InterPro"/>
</dbReference>
<accession>A0A0L7RH29</accession>
<name>A0A0L7RH29_9HYME</name>
<dbReference type="Pfam" id="PF00130">
    <property type="entry name" value="C1_1"/>
    <property type="match status" value="1"/>
</dbReference>
<feature type="compositionally biased region" description="Polar residues" evidence="15">
    <location>
        <begin position="2561"/>
        <end position="2570"/>
    </location>
</feature>